<sequence length="60" mass="6853">MSCILLPRFSLLKYAIDVVFAVMKGVNAFHRCRGSLYNNISDGAPTLRNRFHSPWGVHFQ</sequence>
<proteinExistence type="predicted"/>
<gene>
    <name evidence="1" type="ORF">LSI01_13530</name>
</gene>
<evidence type="ECO:0000313" key="2">
    <source>
        <dbReference type="Proteomes" id="UP000321429"/>
    </source>
</evidence>
<protein>
    <submittedName>
        <fullName evidence="1">Uncharacterized protein</fullName>
    </submittedName>
</protein>
<accession>A0A510VQ13</accession>
<organism evidence="1 2">
    <name type="scientific">Furfurilactobacillus siliginis</name>
    <dbReference type="NCBI Taxonomy" id="348151"/>
    <lineage>
        <taxon>Bacteria</taxon>
        <taxon>Bacillati</taxon>
        <taxon>Bacillota</taxon>
        <taxon>Bacilli</taxon>
        <taxon>Lactobacillales</taxon>
        <taxon>Lactobacillaceae</taxon>
        <taxon>Furfurilactobacillus</taxon>
    </lineage>
</organism>
<name>A0A510VQ13_9LACO</name>
<dbReference type="AlphaFoldDB" id="A0A510VQ13"/>
<dbReference type="Proteomes" id="UP000321429">
    <property type="component" value="Unassembled WGS sequence"/>
</dbReference>
<reference evidence="1 2" key="1">
    <citation type="submission" date="2019-07" db="EMBL/GenBank/DDBJ databases">
        <title>Whole genome shotgun sequence of Lactobacillus siliginis NBRC 101315.</title>
        <authorList>
            <person name="Hosoyama A."/>
            <person name="Uohara A."/>
            <person name="Ohji S."/>
            <person name="Ichikawa N."/>
        </authorList>
    </citation>
    <scope>NUCLEOTIDE SEQUENCE [LARGE SCALE GENOMIC DNA]</scope>
    <source>
        <strain evidence="1 2">NBRC 101315</strain>
    </source>
</reference>
<evidence type="ECO:0000313" key="1">
    <source>
        <dbReference type="EMBL" id="GEK29042.1"/>
    </source>
</evidence>
<comment type="caution">
    <text evidence="1">The sequence shown here is derived from an EMBL/GenBank/DDBJ whole genome shotgun (WGS) entry which is preliminary data.</text>
</comment>
<dbReference type="EMBL" id="BJUD01000029">
    <property type="protein sequence ID" value="GEK29042.1"/>
    <property type="molecule type" value="Genomic_DNA"/>
</dbReference>